<feature type="region of interest" description="Disordered" evidence="1">
    <location>
        <begin position="589"/>
        <end position="620"/>
    </location>
</feature>
<evidence type="ECO:0000259" key="2">
    <source>
        <dbReference type="Pfam" id="PF19044"/>
    </source>
</evidence>
<dbReference type="NCBIfam" id="NF045971">
    <property type="entry name" value="conju_CD1110"/>
    <property type="match status" value="1"/>
</dbReference>
<proteinExistence type="predicted"/>
<dbReference type="EMBL" id="MEZT01000016">
    <property type="protein sequence ID" value="OGD56615.1"/>
    <property type="molecule type" value="Genomic_DNA"/>
</dbReference>
<dbReference type="InterPro" id="IPR043964">
    <property type="entry name" value="P-loop_TraG"/>
</dbReference>
<accession>A0A1F5DNC0</accession>
<dbReference type="Gene3D" id="1.10.8.730">
    <property type="match status" value="1"/>
</dbReference>
<sequence length="620" mass="69416">MNQQPPQPAPVSNFAQTYKQGLSSMLDLVAPAAFDIKPNYLKLGKLFVRTLFVFTYPRYVQTNWLSPIINYDITLDISMFIYPIGSKEMMTTLRKKAGQLESSLAIEREKGLVRNPELETAVQDIESLRDVLQRGEMRIFQFGLYFTLYGKTEDELNTITEQLESALGGMLIYTKQTLLQMEQGFTSTTPLDIDELRVMRNLDTASLSTTFPFTSATLSSNDGILYGLNRHNNSLVLFDRFNLENANSVVFAKAGAGKSYAVKIEALRSLMLGTDVIVIDPENEYKALCEAVGGSYLNISLNSDKRINPFDLPKAGKQVQSGASGEDILRSNVTMLHGFVSLLLGGVSPEEDAVLEKALYETYALKDITADPESQANTPPLLSDLQAVLANMTGTESVVTKLSKYTEGSFKGLFDQPTNFELDKGFIVFSVRDLEESLRPIGMYLVLNYVWQKIRFDIRKRIMIIDEAWWMMQHEDSAKFLFALAKRARKYYLGLTIVTQDVEDFLDSKYGRTVVNNSSLQILLKQSTAAIEKVAQVFNLTEGEKFLLLECEVGEGLFFAGLNHVAIKVIASYTEDQMITTDPQQLLAMQQEAATTEEEEGEENPPPQKTESQPLQTPPA</sequence>
<dbReference type="PANTHER" id="PTHR30121:SF6">
    <property type="entry name" value="SLR6007 PROTEIN"/>
    <property type="match status" value="1"/>
</dbReference>
<evidence type="ECO:0000256" key="1">
    <source>
        <dbReference type="SAM" id="MobiDB-lite"/>
    </source>
</evidence>
<dbReference type="SUPFAM" id="SSF52540">
    <property type="entry name" value="P-loop containing nucleoside triphosphate hydrolases"/>
    <property type="match status" value="1"/>
</dbReference>
<organism evidence="3 4">
    <name type="scientific">Candidatus Berkelbacteria bacterium RBG_13_40_8</name>
    <dbReference type="NCBI Taxonomy" id="1797467"/>
    <lineage>
        <taxon>Bacteria</taxon>
        <taxon>Candidatus Berkelbacteria</taxon>
    </lineage>
</organism>
<comment type="caution">
    <text evidence="3">The sequence shown here is derived from an EMBL/GenBank/DDBJ whole genome shotgun (WGS) entry which is preliminary data.</text>
</comment>
<name>A0A1F5DNC0_9BACT</name>
<evidence type="ECO:0000313" key="4">
    <source>
        <dbReference type="Proteomes" id="UP000178764"/>
    </source>
</evidence>
<reference evidence="3 4" key="1">
    <citation type="journal article" date="2016" name="Nat. Commun.">
        <title>Thousands of microbial genomes shed light on interconnected biogeochemical processes in an aquifer system.</title>
        <authorList>
            <person name="Anantharaman K."/>
            <person name="Brown C.T."/>
            <person name="Hug L.A."/>
            <person name="Sharon I."/>
            <person name="Castelle C.J."/>
            <person name="Probst A.J."/>
            <person name="Thomas B.C."/>
            <person name="Singh A."/>
            <person name="Wilkins M.J."/>
            <person name="Karaoz U."/>
            <person name="Brodie E.L."/>
            <person name="Williams K.H."/>
            <person name="Hubbard S.S."/>
            <person name="Banfield J.F."/>
        </authorList>
    </citation>
    <scope>NUCLEOTIDE SEQUENCE [LARGE SCALE GENOMIC DNA]</scope>
</reference>
<dbReference type="CDD" id="cd01127">
    <property type="entry name" value="TrwB_TraG_TraD_VirD4"/>
    <property type="match status" value="1"/>
</dbReference>
<feature type="domain" description="TraG P-loop" evidence="2">
    <location>
        <begin position="405"/>
        <end position="551"/>
    </location>
</feature>
<dbReference type="Gene3D" id="3.40.50.300">
    <property type="entry name" value="P-loop containing nucleotide triphosphate hydrolases"/>
    <property type="match status" value="1"/>
</dbReference>
<dbReference type="InterPro" id="IPR027417">
    <property type="entry name" value="P-loop_NTPase"/>
</dbReference>
<evidence type="ECO:0000313" key="3">
    <source>
        <dbReference type="EMBL" id="OGD56615.1"/>
    </source>
</evidence>
<dbReference type="Proteomes" id="UP000178764">
    <property type="component" value="Unassembled WGS sequence"/>
</dbReference>
<dbReference type="InterPro" id="IPR051162">
    <property type="entry name" value="T4SS_component"/>
</dbReference>
<protein>
    <submittedName>
        <fullName evidence="3">Conjugal transfer protein TraC</fullName>
    </submittedName>
</protein>
<feature type="compositionally biased region" description="Polar residues" evidence="1">
    <location>
        <begin position="609"/>
        <end position="620"/>
    </location>
</feature>
<gene>
    <name evidence="3" type="ORF">A2V71_00260</name>
</gene>
<dbReference type="AlphaFoldDB" id="A0A1F5DNC0"/>
<dbReference type="PANTHER" id="PTHR30121">
    <property type="entry name" value="UNCHARACTERIZED PROTEIN YJGR-RELATED"/>
    <property type="match status" value="1"/>
</dbReference>
<feature type="domain" description="TraG P-loop" evidence="2">
    <location>
        <begin position="243"/>
        <end position="314"/>
    </location>
</feature>
<dbReference type="Pfam" id="PF19044">
    <property type="entry name" value="P-loop_TraG"/>
    <property type="match status" value="2"/>
</dbReference>